<evidence type="ECO:0000313" key="1">
    <source>
        <dbReference type="EMBL" id="SEN15696.1"/>
    </source>
</evidence>
<dbReference type="STRING" id="930146.SAMN05192533_109199"/>
<name>A0A1H8E8G8_9BACI</name>
<accession>A0A1H8E8G8</accession>
<keyword evidence="1" id="KW-0167">Capsid protein</keyword>
<dbReference type="InterPro" id="IPR025439">
    <property type="entry name" value="Spore_coat_CotO"/>
</dbReference>
<dbReference type="AlphaFoldDB" id="A0A1H8E8G8"/>
<sequence>MSSRKVKHKPVLYISQPITKFPDVVMQYRYSTREESSKKIKKDKSLMANELNENVLKTVTDSSIGEEKFSETVTVQEDFLEEAEADLTPFDTSRKRKYSFQRVKNFKEMSISEKIIYLENFPEQLAPVSCLYFTEQTTYTGVFLKNLEHQVEITLPNKTNVTIDKSEILEIRMLGFH</sequence>
<gene>
    <name evidence="1" type="ORF">SAMN05192533_109199</name>
</gene>
<protein>
    <submittedName>
        <fullName evidence="1">Spore coat protein CotO</fullName>
    </submittedName>
</protein>
<dbReference type="Pfam" id="PF14153">
    <property type="entry name" value="Spore_coat_CotO"/>
    <property type="match status" value="1"/>
</dbReference>
<dbReference type="RefSeq" id="WP_170843891.1">
    <property type="nucleotide sequence ID" value="NZ_FOBW01000009.1"/>
</dbReference>
<proteinExistence type="predicted"/>
<reference evidence="2" key="1">
    <citation type="submission" date="2016-10" db="EMBL/GenBank/DDBJ databases">
        <authorList>
            <person name="Varghese N."/>
            <person name="Submissions S."/>
        </authorList>
    </citation>
    <scope>NUCLEOTIDE SEQUENCE [LARGE SCALE GENOMIC DNA]</scope>
    <source>
        <strain evidence="2">B48,IBRC-M 10115,DSM 25386,CECT 8001</strain>
    </source>
</reference>
<organism evidence="1 2">
    <name type="scientific">Mesobacillus persicus</name>
    <dbReference type="NCBI Taxonomy" id="930146"/>
    <lineage>
        <taxon>Bacteria</taxon>
        <taxon>Bacillati</taxon>
        <taxon>Bacillota</taxon>
        <taxon>Bacilli</taxon>
        <taxon>Bacillales</taxon>
        <taxon>Bacillaceae</taxon>
        <taxon>Mesobacillus</taxon>
    </lineage>
</organism>
<keyword evidence="1" id="KW-0946">Virion</keyword>
<dbReference type="Proteomes" id="UP000198553">
    <property type="component" value="Unassembled WGS sequence"/>
</dbReference>
<dbReference type="EMBL" id="FOBW01000009">
    <property type="protein sequence ID" value="SEN15696.1"/>
    <property type="molecule type" value="Genomic_DNA"/>
</dbReference>
<keyword evidence="2" id="KW-1185">Reference proteome</keyword>
<evidence type="ECO:0000313" key="2">
    <source>
        <dbReference type="Proteomes" id="UP000198553"/>
    </source>
</evidence>